<evidence type="ECO:0000313" key="6">
    <source>
        <dbReference type="EMBL" id="SHJ92259.1"/>
    </source>
</evidence>
<accession>A0A1M6N986</accession>
<dbReference type="OrthoDB" id="9796632at2"/>
<name>A0A1M6N986_9BRAD</name>
<feature type="transmembrane region" description="Helical" evidence="4">
    <location>
        <begin position="98"/>
        <end position="118"/>
    </location>
</feature>
<feature type="transmembrane region" description="Helical" evidence="4">
    <location>
        <begin position="270"/>
        <end position="290"/>
    </location>
</feature>
<feature type="transmembrane region" description="Helical" evidence="4">
    <location>
        <begin position="130"/>
        <end position="153"/>
    </location>
</feature>
<dbReference type="InterPro" id="IPR036259">
    <property type="entry name" value="MFS_trans_sf"/>
</dbReference>
<proteinExistence type="predicted"/>
<evidence type="ECO:0000256" key="3">
    <source>
        <dbReference type="ARBA" id="ARBA00023136"/>
    </source>
</evidence>
<organism evidence="6 7">
    <name type="scientific">Bradyrhizobium lablabi</name>
    <dbReference type="NCBI Taxonomy" id="722472"/>
    <lineage>
        <taxon>Bacteria</taxon>
        <taxon>Pseudomonadati</taxon>
        <taxon>Pseudomonadota</taxon>
        <taxon>Alphaproteobacteria</taxon>
        <taxon>Hyphomicrobiales</taxon>
        <taxon>Nitrobacteraceae</taxon>
        <taxon>Bradyrhizobium</taxon>
    </lineage>
</organism>
<feature type="transmembrane region" description="Helical" evidence="4">
    <location>
        <begin position="59"/>
        <end position="77"/>
    </location>
</feature>
<feature type="transmembrane region" description="Helical" evidence="4">
    <location>
        <begin position="302"/>
        <end position="323"/>
    </location>
</feature>
<dbReference type="InterPro" id="IPR050327">
    <property type="entry name" value="Proton-linked_MCT"/>
</dbReference>
<dbReference type="GO" id="GO:0022857">
    <property type="term" value="F:transmembrane transporter activity"/>
    <property type="evidence" value="ECO:0007669"/>
    <property type="project" value="InterPro"/>
</dbReference>
<dbReference type="Pfam" id="PF07690">
    <property type="entry name" value="MFS_1"/>
    <property type="match status" value="1"/>
</dbReference>
<dbReference type="SUPFAM" id="SSF103473">
    <property type="entry name" value="MFS general substrate transporter"/>
    <property type="match status" value="1"/>
</dbReference>
<dbReference type="PANTHER" id="PTHR11360">
    <property type="entry name" value="MONOCARBOXYLATE TRANSPORTER"/>
    <property type="match status" value="1"/>
</dbReference>
<gene>
    <name evidence="6" type="ORF">SAMN05444159_1907</name>
</gene>
<evidence type="ECO:0000256" key="1">
    <source>
        <dbReference type="ARBA" id="ARBA00022692"/>
    </source>
</evidence>
<feature type="domain" description="Major facilitator superfamily (MFS) profile" evidence="5">
    <location>
        <begin position="1"/>
        <end position="392"/>
    </location>
</feature>
<evidence type="ECO:0000256" key="4">
    <source>
        <dbReference type="SAM" id="Phobius"/>
    </source>
</evidence>
<dbReference type="EMBL" id="LT670844">
    <property type="protein sequence ID" value="SHJ92259.1"/>
    <property type="molecule type" value="Genomic_DNA"/>
</dbReference>
<evidence type="ECO:0000256" key="2">
    <source>
        <dbReference type="ARBA" id="ARBA00022989"/>
    </source>
</evidence>
<dbReference type="InterPro" id="IPR020846">
    <property type="entry name" value="MFS_dom"/>
</dbReference>
<feature type="transmembrane region" description="Helical" evidence="4">
    <location>
        <begin position="21"/>
        <end position="39"/>
    </location>
</feature>
<keyword evidence="3 4" id="KW-0472">Membrane</keyword>
<dbReference type="AlphaFoldDB" id="A0A1M6N986"/>
<dbReference type="Gene3D" id="1.20.1250.20">
    <property type="entry name" value="MFS general substrate transporter like domains"/>
    <property type="match status" value="1"/>
</dbReference>
<protein>
    <submittedName>
        <fullName evidence="6">Major Facilitator Superfamily protein</fullName>
    </submittedName>
</protein>
<evidence type="ECO:0000313" key="7">
    <source>
        <dbReference type="Proteomes" id="UP000189935"/>
    </source>
</evidence>
<dbReference type="InterPro" id="IPR011701">
    <property type="entry name" value="MFS"/>
</dbReference>
<keyword evidence="1 4" id="KW-0812">Transmembrane</keyword>
<feature type="transmembrane region" description="Helical" evidence="4">
    <location>
        <begin position="174"/>
        <end position="194"/>
    </location>
</feature>
<dbReference type="PROSITE" id="PS50850">
    <property type="entry name" value="MFS"/>
    <property type="match status" value="1"/>
</dbReference>
<evidence type="ECO:0000259" key="5">
    <source>
        <dbReference type="PROSITE" id="PS50850"/>
    </source>
</evidence>
<dbReference type="PANTHER" id="PTHR11360:SF290">
    <property type="entry name" value="MONOCARBOXYLATE MFS PERMEASE"/>
    <property type="match status" value="1"/>
</dbReference>
<sequence length="392" mass="41041">MHDTTALRDHRNTTVWTLGRLLLGAFLGVSTGISSLYFYSLGPLMKPIAATYGWSRGQASLGPLVGILVGGLASPSIGTSPLSYTRVLVEHFDRRRGAALAVAVMGTGVGAILIPYLLVPFVAAHGWRSAYLALAIVVAIAVTPVAVLIRGAAAETDRARLRRAREPVALMSVVRTRVFVLLGTLFFLASLAVFGTTVHFVPMLSDAGLPVAEVGKIGAILGFTILGGRLFTGLLLDRFPAGRVTAALFCLSAAGMLALSVGGVKAALPAAVAIGLGMGAEVDLLAYLIVRHFPPSAFGTAYGGIYGLLNIGAAIGPAAIGLITTAHSDIRCRWSSPPSFSSLRRCLRSRSTGRVWRQGMRPPRRSTPDQGSIVSRISGMIGAVSKGSMRVR</sequence>
<keyword evidence="2 4" id="KW-1133">Transmembrane helix</keyword>
<feature type="transmembrane region" description="Helical" evidence="4">
    <location>
        <begin position="244"/>
        <end position="264"/>
    </location>
</feature>
<reference evidence="6 7" key="1">
    <citation type="submission" date="2016-11" db="EMBL/GenBank/DDBJ databases">
        <authorList>
            <person name="Jaros S."/>
            <person name="Januszkiewicz K."/>
            <person name="Wedrychowicz H."/>
        </authorList>
    </citation>
    <scope>NUCLEOTIDE SEQUENCE [LARGE SCALE GENOMIC DNA]</scope>
    <source>
        <strain evidence="6 7">GAS499</strain>
    </source>
</reference>
<dbReference type="Proteomes" id="UP000189935">
    <property type="component" value="Chromosome I"/>
</dbReference>